<dbReference type="InterPro" id="IPR002048">
    <property type="entry name" value="EF_hand_dom"/>
</dbReference>
<evidence type="ECO:0000256" key="2">
    <source>
        <dbReference type="SAM" id="MobiDB-lite"/>
    </source>
</evidence>
<proteinExistence type="predicted"/>
<dbReference type="Gene3D" id="1.10.238.10">
    <property type="entry name" value="EF-hand"/>
    <property type="match status" value="1"/>
</dbReference>
<dbReference type="Proteomes" id="UP000591131">
    <property type="component" value="Unassembled WGS sequence"/>
</dbReference>
<gene>
    <name evidence="4" type="ORF">FOL47_009243</name>
</gene>
<organism evidence="4 5">
    <name type="scientific">Perkinsus chesapeaki</name>
    <name type="common">Clam parasite</name>
    <name type="synonym">Perkinsus andrewsi</name>
    <dbReference type="NCBI Taxonomy" id="330153"/>
    <lineage>
        <taxon>Eukaryota</taxon>
        <taxon>Sar</taxon>
        <taxon>Alveolata</taxon>
        <taxon>Perkinsozoa</taxon>
        <taxon>Perkinsea</taxon>
        <taxon>Perkinsida</taxon>
        <taxon>Perkinsidae</taxon>
        <taxon>Perkinsus</taxon>
    </lineage>
</organism>
<sequence>MRFAEDTVNNEDKPHSKLGKKKSLAGKGLTASLLKMEKLRNIMQIFKKYVYNRTNGSDYVSRDEGLLALKDLGLLGLSTSEVDSIFNKSAAITNPNNDKLSIQMFIPFAGINIVLNKTHWPSIDDLPDDLHKIQDGLMEVVLTFREIDVDDSGEIDASELKTALCSTTDNELADTRFAEMDVDSDKTVSVSEFVRAFLIWSGSFDDQDDDNDDQDDE</sequence>
<evidence type="ECO:0000313" key="4">
    <source>
        <dbReference type="EMBL" id="KAF4674458.1"/>
    </source>
</evidence>
<dbReference type="EMBL" id="JAAPAO010000063">
    <property type="protein sequence ID" value="KAF4674458.1"/>
    <property type="molecule type" value="Genomic_DNA"/>
</dbReference>
<dbReference type="SUPFAM" id="SSF47473">
    <property type="entry name" value="EF-hand"/>
    <property type="match status" value="1"/>
</dbReference>
<comment type="caution">
    <text evidence="4">The sequence shown here is derived from an EMBL/GenBank/DDBJ whole genome shotgun (WGS) entry which is preliminary data.</text>
</comment>
<name>A0A7J6MS73_PERCH</name>
<keyword evidence="1" id="KW-0106">Calcium</keyword>
<dbReference type="OrthoDB" id="186625at2759"/>
<dbReference type="CDD" id="cd00051">
    <property type="entry name" value="EFh"/>
    <property type="match status" value="1"/>
</dbReference>
<dbReference type="InterPro" id="IPR018247">
    <property type="entry name" value="EF_Hand_1_Ca_BS"/>
</dbReference>
<dbReference type="AlphaFoldDB" id="A0A7J6MS73"/>
<dbReference type="PROSITE" id="PS00018">
    <property type="entry name" value="EF_HAND_1"/>
    <property type="match status" value="2"/>
</dbReference>
<keyword evidence="5" id="KW-1185">Reference proteome</keyword>
<reference evidence="4 5" key="1">
    <citation type="submission" date="2020-04" db="EMBL/GenBank/DDBJ databases">
        <title>Perkinsus chesapeaki whole genome sequence.</title>
        <authorList>
            <person name="Bogema D.R."/>
        </authorList>
    </citation>
    <scope>NUCLEOTIDE SEQUENCE [LARGE SCALE GENOMIC DNA]</scope>
    <source>
        <strain evidence="4">ATCC PRA-425</strain>
    </source>
</reference>
<evidence type="ECO:0000256" key="1">
    <source>
        <dbReference type="ARBA" id="ARBA00022837"/>
    </source>
</evidence>
<evidence type="ECO:0000313" key="5">
    <source>
        <dbReference type="Proteomes" id="UP000591131"/>
    </source>
</evidence>
<feature type="domain" description="EF-hand" evidence="3">
    <location>
        <begin position="135"/>
        <end position="170"/>
    </location>
</feature>
<feature type="region of interest" description="Disordered" evidence="2">
    <location>
        <begin position="1"/>
        <end position="23"/>
    </location>
</feature>
<dbReference type="Pfam" id="PF13499">
    <property type="entry name" value="EF-hand_7"/>
    <property type="match status" value="1"/>
</dbReference>
<accession>A0A7J6MS73</accession>
<dbReference type="InterPro" id="IPR011992">
    <property type="entry name" value="EF-hand-dom_pair"/>
</dbReference>
<evidence type="ECO:0000259" key="3">
    <source>
        <dbReference type="PROSITE" id="PS50222"/>
    </source>
</evidence>
<dbReference type="PROSITE" id="PS50222">
    <property type="entry name" value="EF_HAND_2"/>
    <property type="match status" value="1"/>
</dbReference>
<dbReference type="GO" id="GO:0005509">
    <property type="term" value="F:calcium ion binding"/>
    <property type="evidence" value="ECO:0007669"/>
    <property type="project" value="InterPro"/>
</dbReference>
<protein>
    <recommendedName>
        <fullName evidence="3">EF-hand domain-containing protein</fullName>
    </recommendedName>
</protein>